<dbReference type="InterPro" id="IPR003343">
    <property type="entry name" value="Big_2"/>
</dbReference>
<dbReference type="Gene3D" id="2.60.40.1080">
    <property type="match status" value="2"/>
</dbReference>
<dbReference type="SMART" id="SM00635">
    <property type="entry name" value="BID_2"/>
    <property type="match status" value="3"/>
</dbReference>
<reference evidence="2" key="1">
    <citation type="submission" date="2021-03" db="EMBL/GenBank/DDBJ databases">
        <title>Antimicrobial resistance genes in bacteria isolated from Japanese honey, and their potential for conferring macrolide and lincosamide resistance in the American foulbrood pathogen Paenibacillus larvae.</title>
        <authorList>
            <person name="Okamoto M."/>
            <person name="Kumagai M."/>
            <person name="Kanamori H."/>
            <person name="Takamatsu D."/>
        </authorList>
    </citation>
    <scope>NUCLEOTIDE SEQUENCE</scope>
    <source>
        <strain evidence="2">J27TS8</strain>
    </source>
</reference>
<evidence type="ECO:0000313" key="3">
    <source>
        <dbReference type="Proteomes" id="UP000682111"/>
    </source>
</evidence>
<dbReference type="RefSeq" id="WP_212933124.1">
    <property type="nucleotide sequence ID" value="NZ_BORC01000001.1"/>
</dbReference>
<dbReference type="Gene3D" id="3.40.50.410">
    <property type="entry name" value="von Willebrand factor, type A domain"/>
    <property type="match status" value="2"/>
</dbReference>
<dbReference type="PANTHER" id="PTHR10338:SF108">
    <property type="entry name" value="INTER-ALPHA-TRYPSIN INHIBITOR HEAVY CHAIN H4-LIKE PROTEIN"/>
    <property type="match status" value="1"/>
</dbReference>
<dbReference type="InterPro" id="IPR050934">
    <property type="entry name" value="ITIH"/>
</dbReference>
<dbReference type="SMART" id="SM00327">
    <property type="entry name" value="VWA"/>
    <property type="match status" value="2"/>
</dbReference>
<feature type="domain" description="VWFA" evidence="1">
    <location>
        <begin position="78"/>
        <end position="295"/>
    </location>
</feature>
<dbReference type="Proteomes" id="UP000682111">
    <property type="component" value="Unassembled WGS sequence"/>
</dbReference>
<sequence length="1379" mass="153058">MRNRFKSVSIGIIILFLLSSVFLQPLPIEAASQPDVHFSVSPSSAKLTLNADSMAEGALNIDLVPTGTVDQKQREPIDVAFVYDTSGSMDDFFENKRKSTSAKNALASALTYFGAKDNQVSGDRFFFIPFNDNVRTSGQVKVVEGLKNIEGLLGKLESNNIGGTNYTQTLEYARNKLMQSSNKNKYIVFLTDGEPTVLNYGNYKYILYTNGTALYNGVTSRGNYSKTRELIHRIAKETSRQLAADNITMYSIGFAREDEIDFQLLESMSSITGAAAVRATPTNLTNIFQEISKKIDNYTISGEVSVDLRKFNGDVTVAPDADAIVDNNQVAHIPFRFTFPVGAEPDPSNIATSLPLIFHKAGTYSFEHIELHYDGLTTAKRHAPVIIKVNQDMNSIPGASFTVKPSSEEFVKPPHDNAKGNIDITITGKGMAPKDERLPIDVVFVHDTSGSMAEPFDGARRDTTAKHALQSAIHYFEMNSKAEDKFYFVPFDSEVSRKTKAATNCFLGHCWGEKRINIVSLEGLHNIKNAIGDLDSGGVSTGGTNYNAALTEAMRKFIQGSNRSKYIIFLTDGEPTVLTHHNDRYEIFTNQTARKNGVNAPLAEVKKIIREQALNISDTLGSNGITMYSIGFAQEGEVDFELLRNMSVKTGGYAVQGKSNNLTAIFDDISRKVNSSNISGSVMIDLSPFNGDVIVDSSSNFKANDEQIVQIPFNITFPAGEKPDPHVIQQSLPLQFQKAGSYEFRNNVTLTYTDINGTRQTFEHEPFTVIVNEERAPYFLNEVNILGNQFYSPDNLIKIGNHDSERNEFFVEYKLRPETVFTEITRGIINDIKITQPLFEGISLATHEQISLLKDGKPVEGITVQPIDNGRALEIHLQNNDIIYESGDFSVAEYVIKVRLKADWALPYRQMPQAQLYFHDSRFKEQTQSLNIDEQRISMRVQLNETNYNYSGDYKGLIEKISRQDGATIADTILTQDNILIEKAVKGMGLINQGTAIEITYYDDTKAILYLKTNFQLKNVSLSKNLQSGDTTKGRVAFKITDFVAGDGAIYEYQLNVDGADTEWHEFDPMAMIELPKDLEGYIEIRVRTKGGFSVNDNPIVKTLTIVKEGLSVEPNPIEIDVGESLAVEIKITPDDETDRDFDVTILEPTIAMFENGKVTGLEPGETHLQVITTDIAGNEIKELIPLKVNSILIEKITVTPNPLHIGKLLEYHDFHVEIEPKNASNQKLAWKSLHPSIVEIIESGRIYGKMTGTAEIEIKAEDGSNVATTIIVHVGSPLTGIEVDNELVIEKGATDKNVHQHFRYLPSDATNIKGKPSFASTNEKILEVEPNGELIPKRIGDAGVKITVRDEDDNTFTAELKVKVVEKGSNGRDNGDKY</sequence>
<organism evidence="2 3">
    <name type="scientific">Robertmurraya siralis</name>
    <dbReference type="NCBI Taxonomy" id="77777"/>
    <lineage>
        <taxon>Bacteria</taxon>
        <taxon>Bacillati</taxon>
        <taxon>Bacillota</taxon>
        <taxon>Bacilli</taxon>
        <taxon>Bacillales</taxon>
        <taxon>Bacillaceae</taxon>
        <taxon>Robertmurraya</taxon>
    </lineage>
</organism>
<keyword evidence="3" id="KW-1185">Reference proteome</keyword>
<proteinExistence type="predicted"/>
<name>A0A920BS28_9BACI</name>
<dbReference type="Pfam" id="PF02368">
    <property type="entry name" value="Big_2"/>
    <property type="match status" value="1"/>
</dbReference>
<dbReference type="EMBL" id="BORC01000001">
    <property type="protein sequence ID" value="GIN60276.1"/>
    <property type="molecule type" value="Genomic_DNA"/>
</dbReference>
<dbReference type="SUPFAM" id="SSF53300">
    <property type="entry name" value="vWA-like"/>
    <property type="match status" value="2"/>
</dbReference>
<accession>A0A920BS28</accession>
<dbReference type="InterPro" id="IPR002035">
    <property type="entry name" value="VWF_A"/>
</dbReference>
<dbReference type="Pfam" id="PF00092">
    <property type="entry name" value="VWA"/>
    <property type="match status" value="2"/>
</dbReference>
<dbReference type="PANTHER" id="PTHR10338">
    <property type="entry name" value="INTER-ALPHA-TRYPSIN INHIBITOR HEAVY CHAIN FAMILY MEMBER"/>
    <property type="match status" value="1"/>
</dbReference>
<comment type="caution">
    <text evidence="2">The sequence shown here is derived from an EMBL/GenBank/DDBJ whole genome shotgun (WGS) entry which is preliminary data.</text>
</comment>
<gene>
    <name evidence="2" type="ORF">J27TS8_02690</name>
</gene>
<dbReference type="CDD" id="cd00198">
    <property type="entry name" value="vWFA"/>
    <property type="match status" value="1"/>
</dbReference>
<feature type="domain" description="VWFA" evidence="1">
    <location>
        <begin position="441"/>
        <end position="669"/>
    </location>
</feature>
<dbReference type="SUPFAM" id="SSF49373">
    <property type="entry name" value="Invasin/intimin cell-adhesion fragments"/>
    <property type="match status" value="1"/>
</dbReference>
<protein>
    <recommendedName>
        <fullName evidence="1">VWFA domain-containing protein</fullName>
    </recommendedName>
</protein>
<dbReference type="InterPro" id="IPR008964">
    <property type="entry name" value="Invasin/intimin_cell_adhesion"/>
</dbReference>
<evidence type="ECO:0000259" key="1">
    <source>
        <dbReference type="PROSITE" id="PS50234"/>
    </source>
</evidence>
<dbReference type="PROSITE" id="PS50234">
    <property type="entry name" value="VWFA"/>
    <property type="match status" value="2"/>
</dbReference>
<evidence type="ECO:0000313" key="2">
    <source>
        <dbReference type="EMBL" id="GIN60276.1"/>
    </source>
</evidence>
<dbReference type="InterPro" id="IPR036465">
    <property type="entry name" value="vWFA_dom_sf"/>
</dbReference>